<dbReference type="Proteomes" id="UP001286174">
    <property type="component" value="Unassembled WGS sequence"/>
</dbReference>
<evidence type="ECO:0000313" key="3">
    <source>
        <dbReference type="Proteomes" id="UP001286174"/>
    </source>
</evidence>
<feature type="transmembrane region" description="Helical" evidence="1">
    <location>
        <begin position="20"/>
        <end position="40"/>
    </location>
</feature>
<feature type="transmembrane region" description="Helical" evidence="1">
    <location>
        <begin position="102"/>
        <end position="125"/>
    </location>
</feature>
<evidence type="ECO:0008006" key="4">
    <source>
        <dbReference type="Google" id="ProtNLM"/>
    </source>
</evidence>
<feature type="transmembrane region" description="Helical" evidence="1">
    <location>
        <begin position="137"/>
        <end position="156"/>
    </location>
</feature>
<accession>A0AB35U4I0</accession>
<dbReference type="RefSeq" id="WP_370596248.1">
    <property type="nucleotide sequence ID" value="NZ_JALBUR010000019.1"/>
</dbReference>
<reference evidence="2 3" key="1">
    <citation type="submission" date="2022-03" db="EMBL/GenBank/DDBJ databases">
        <title>Novel taxa within the pig intestine.</title>
        <authorList>
            <person name="Wylensek D."/>
            <person name="Bishof K."/>
            <person name="Afrizal A."/>
            <person name="Clavel T."/>
        </authorList>
    </citation>
    <scope>NUCLEOTIDE SEQUENCE [LARGE SCALE GENOMIC DNA]</scope>
    <source>
        <strain evidence="2 3">CLA-KB-P133</strain>
    </source>
</reference>
<protein>
    <recommendedName>
        <fullName evidence="4">DUF308 domain-containing protein</fullName>
    </recommendedName>
</protein>
<dbReference type="AlphaFoldDB" id="A0AB35U4I0"/>
<dbReference type="EMBL" id="JALBUR010000019">
    <property type="protein sequence ID" value="MDX8420003.1"/>
    <property type="molecule type" value="Genomic_DNA"/>
</dbReference>
<gene>
    <name evidence="2" type="ORF">MOZ60_07830</name>
</gene>
<comment type="caution">
    <text evidence="2">The sequence shown here is derived from an EMBL/GenBank/DDBJ whole genome shotgun (WGS) entry which is preliminary data.</text>
</comment>
<feature type="transmembrane region" description="Helical" evidence="1">
    <location>
        <begin position="162"/>
        <end position="184"/>
    </location>
</feature>
<organism evidence="2 3">
    <name type="scientific">Grylomicrobium aquisgranensis</name>
    <dbReference type="NCBI Taxonomy" id="2926318"/>
    <lineage>
        <taxon>Bacteria</taxon>
        <taxon>Bacillati</taxon>
        <taxon>Bacillota</taxon>
        <taxon>Erysipelotrichia</taxon>
        <taxon>Erysipelotrichales</taxon>
        <taxon>Erysipelotrichaceae</taxon>
        <taxon>Grylomicrobium</taxon>
    </lineage>
</organism>
<keyword evidence="3" id="KW-1185">Reference proteome</keyword>
<evidence type="ECO:0000313" key="2">
    <source>
        <dbReference type="EMBL" id="MDX8420003.1"/>
    </source>
</evidence>
<keyword evidence="1" id="KW-0812">Transmembrane</keyword>
<proteinExistence type="predicted"/>
<keyword evidence="1" id="KW-1133">Transmembrane helix</keyword>
<sequence>MSLTQTMVFCYHDLMRTSSFIFSCLLSCTAILLGILFFNASRISWIALYLLLILINLILPIGTHHAITHHHKPKDPIDAWISTISFLYAIFLILFPRLFEPFLFLLCGLWMAFEAFISFIDFLVITHDGTAGAGSRLTAALFSLILSFLMIFGKTIHLKTGVLSLAAGIFFLIWGIRSLILTITRRNPYGFLAEHTHWSLSVSLLAGALMPISAYISIHSLQHSSTADLPIPSDDDSLHVYIYLHGTGFEMFGHIDIAYQGIIYSYGCHDPRHRTLMGTLGDGVLIRADEKSFIRHAINNDDSTIISYGIALSDSQKTVLQERIHTMMARTVSWHCAYETDHSAADYVSRVYKSTGCELYKFTSGKFRTYFVASTNCVLLADTLIRSKQLHLVTPGGFITPGAYLAFLNDAYQRKEGNVKERKIYATANRSYHD</sequence>
<keyword evidence="1" id="KW-0472">Membrane</keyword>
<evidence type="ECO:0000256" key="1">
    <source>
        <dbReference type="SAM" id="Phobius"/>
    </source>
</evidence>
<feature type="transmembrane region" description="Helical" evidence="1">
    <location>
        <begin position="46"/>
        <end position="67"/>
    </location>
</feature>
<name>A0AB35U4I0_9FIRM</name>
<feature type="transmembrane region" description="Helical" evidence="1">
    <location>
        <begin position="79"/>
        <end position="96"/>
    </location>
</feature>